<keyword evidence="3" id="KW-1185">Reference proteome</keyword>
<feature type="transmembrane region" description="Helical" evidence="1">
    <location>
        <begin position="59"/>
        <end position="77"/>
    </location>
</feature>
<dbReference type="Pfam" id="PF11003">
    <property type="entry name" value="DUF2842"/>
    <property type="match status" value="1"/>
</dbReference>
<dbReference type="Proteomes" id="UP000265845">
    <property type="component" value="Unassembled WGS sequence"/>
</dbReference>
<keyword evidence="1" id="KW-1133">Transmembrane helix</keyword>
<evidence type="ECO:0000313" key="3">
    <source>
        <dbReference type="Proteomes" id="UP000265845"/>
    </source>
</evidence>
<dbReference type="InterPro" id="IPR021265">
    <property type="entry name" value="DUF2842"/>
</dbReference>
<gene>
    <name evidence="2" type="ORF">D1222_10850</name>
</gene>
<organism evidence="2 3">
    <name type="scientific">Henriciella algicola</name>
    <dbReference type="NCBI Taxonomy" id="1608422"/>
    <lineage>
        <taxon>Bacteria</taxon>
        <taxon>Pseudomonadati</taxon>
        <taxon>Pseudomonadota</taxon>
        <taxon>Alphaproteobacteria</taxon>
        <taxon>Hyphomonadales</taxon>
        <taxon>Hyphomonadaceae</taxon>
        <taxon>Henriciella</taxon>
    </lineage>
</organism>
<sequence length="94" mass="10513">MATYLSVRRKFASRHAVAGVLKSGPEPIMRKPLAAIAILAIIAIWIFLVGTIGSHMTDWPFWLELPFYIIAGVAWILPVRPVLRWMNSAEPGQD</sequence>
<keyword evidence="1" id="KW-0812">Transmembrane</keyword>
<dbReference type="OrthoDB" id="7510023at2"/>
<reference evidence="2 3" key="1">
    <citation type="submission" date="2018-08" db="EMBL/GenBank/DDBJ databases">
        <title>Henriciella mobilis sp. nov., isolated from seawater.</title>
        <authorList>
            <person name="Cheng H."/>
            <person name="Wu Y.-H."/>
            <person name="Xu X.-W."/>
            <person name="Guo L.-L."/>
        </authorList>
    </citation>
    <scope>NUCLEOTIDE SEQUENCE [LARGE SCALE GENOMIC DNA]</scope>
    <source>
        <strain evidence="2 3">CCUG67844</strain>
    </source>
</reference>
<name>A0A399RBF5_9PROT</name>
<proteinExistence type="predicted"/>
<dbReference type="AlphaFoldDB" id="A0A399RBF5"/>
<feature type="transmembrane region" description="Helical" evidence="1">
    <location>
        <begin position="33"/>
        <end position="53"/>
    </location>
</feature>
<comment type="caution">
    <text evidence="2">The sequence shown here is derived from an EMBL/GenBank/DDBJ whole genome shotgun (WGS) entry which is preliminary data.</text>
</comment>
<dbReference type="EMBL" id="QWGA01000007">
    <property type="protein sequence ID" value="RIJ28866.1"/>
    <property type="molecule type" value="Genomic_DNA"/>
</dbReference>
<evidence type="ECO:0000256" key="1">
    <source>
        <dbReference type="SAM" id="Phobius"/>
    </source>
</evidence>
<keyword evidence="1" id="KW-0472">Membrane</keyword>
<accession>A0A399RBF5</accession>
<protein>
    <submittedName>
        <fullName evidence="2">DUF2842 domain-containing protein</fullName>
    </submittedName>
</protein>
<evidence type="ECO:0000313" key="2">
    <source>
        <dbReference type="EMBL" id="RIJ28866.1"/>
    </source>
</evidence>